<organism evidence="1 2">
    <name type="scientific">Phaeosphaeria nodorum (strain SN15 / ATCC MYA-4574 / FGSC 10173)</name>
    <name type="common">Glume blotch fungus</name>
    <name type="synonym">Parastagonospora nodorum</name>
    <dbReference type="NCBI Taxonomy" id="321614"/>
    <lineage>
        <taxon>Eukaryota</taxon>
        <taxon>Fungi</taxon>
        <taxon>Dikarya</taxon>
        <taxon>Ascomycota</taxon>
        <taxon>Pezizomycotina</taxon>
        <taxon>Dothideomycetes</taxon>
        <taxon>Pleosporomycetidae</taxon>
        <taxon>Pleosporales</taxon>
        <taxon>Pleosporineae</taxon>
        <taxon>Phaeosphaeriaceae</taxon>
        <taxon>Parastagonospora</taxon>
    </lineage>
</organism>
<dbReference type="RefSeq" id="XP_001803631.1">
    <property type="nucleotide sequence ID" value="XM_001803579.1"/>
</dbReference>
<accession>A0A7U2NPT2</accession>
<gene>
    <name evidence="1" type="ORF">JI435_134190</name>
</gene>
<proteinExistence type="predicted"/>
<evidence type="ECO:0000313" key="1">
    <source>
        <dbReference type="EMBL" id="QRD06001.1"/>
    </source>
</evidence>
<evidence type="ECO:0000313" key="2">
    <source>
        <dbReference type="Proteomes" id="UP000663193"/>
    </source>
</evidence>
<dbReference type="KEGG" id="pno:SNOG_13419"/>
<sequence length="120" mass="13952">MTTIAQPTQVAAPSGQLHSGHDHLLPLLRTYFTLNLRADQKRTIVHQHLQHNRYRNVVHGPPYERSEHWSRLLSAAALEFEGVEQEWRERDDGLTEDFEERVRSGIESLERLLSEMEGVE</sequence>
<dbReference type="EMBL" id="CP069041">
    <property type="protein sequence ID" value="QRD06001.1"/>
    <property type="molecule type" value="Genomic_DNA"/>
</dbReference>
<dbReference type="AlphaFoldDB" id="A0A7U2NPT2"/>
<protein>
    <submittedName>
        <fullName evidence="1">Uncharacterized protein</fullName>
    </submittedName>
</protein>
<dbReference type="VEuPathDB" id="FungiDB:JI435_134190"/>
<dbReference type="OrthoDB" id="3786995at2759"/>
<dbReference type="Proteomes" id="UP000663193">
    <property type="component" value="Chromosome 19"/>
</dbReference>
<keyword evidence="2" id="KW-1185">Reference proteome</keyword>
<reference evidence="2" key="1">
    <citation type="journal article" date="2021" name="BMC Genomics">
        <title>Chromosome-level genome assembly and manually-curated proteome of model necrotroph Parastagonospora nodorum Sn15 reveals a genome-wide trove of candidate effector homologs, and redundancy of virulence-related functions within an accessory chromosome.</title>
        <authorList>
            <person name="Bertazzoni S."/>
            <person name="Jones D.A.B."/>
            <person name="Phan H.T."/>
            <person name="Tan K.-C."/>
            <person name="Hane J.K."/>
        </authorList>
    </citation>
    <scope>NUCLEOTIDE SEQUENCE [LARGE SCALE GENOMIC DNA]</scope>
    <source>
        <strain evidence="2">SN15 / ATCC MYA-4574 / FGSC 10173)</strain>
    </source>
</reference>
<name>A0A7U2NPT2_PHANO</name>